<keyword evidence="2" id="KW-0813">Transport</keyword>
<keyword evidence="3" id="KW-1003">Cell membrane</keyword>
<dbReference type="PROSITE" id="PS51257">
    <property type="entry name" value="PROKAR_LIPOPROTEIN"/>
    <property type="match status" value="1"/>
</dbReference>
<protein>
    <submittedName>
        <fullName evidence="6">Glycine betaine ABC transporter substrate-binding protein</fullName>
    </submittedName>
</protein>
<evidence type="ECO:0000313" key="6">
    <source>
        <dbReference type="EMBL" id="MFC4336398.1"/>
    </source>
</evidence>
<dbReference type="SUPFAM" id="SSF53850">
    <property type="entry name" value="Periplasmic binding protein-like II"/>
    <property type="match status" value="1"/>
</dbReference>
<dbReference type="Proteomes" id="UP001595823">
    <property type="component" value="Unassembled WGS sequence"/>
</dbReference>
<evidence type="ECO:0000256" key="2">
    <source>
        <dbReference type="ARBA" id="ARBA00022448"/>
    </source>
</evidence>
<dbReference type="Gene3D" id="3.40.190.10">
    <property type="entry name" value="Periplasmic binding protein-like II"/>
    <property type="match status" value="1"/>
</dbReference>
<gene>
    <name evidence="6" type="ORF">ACFPET_14440</name>
</gene>
<organism evidence="6 7">
    <name type="scientific">Salininema proteolyticum</name>
    <dbReference type="NCBI Taxonomy" id="1607685"/>
    <lineage>
        <taxon>Bacteria</taxon>
        <taxon>Bacillati</taxon>
        <taxon>Actinomycetota</taxon>
        <taxon>Actinomycetes</taxon>
        <taxon>Glycomycetales</taxon>
        <taxon>Glycomycetaceae</taxon>
        <taxon>Salininema</taxon>
    </lineage>
</organism>
<evidence type="ECO:0000313" key="7">
    <source>
        <dbReference type="Proteomes" id="UP001595823"/>
    </source>
</evidence>
<sequence length="298" mass="33260">MRRRTLMTLAGAGLLASAGSCGKDADGDGSEVVPVPTGEGKVSLAGMPWAECLVITELWRQVLTESGWTVEVRDFDDADELYRSLAEGEVDVFLDGWLPRTHDPYMRRYGEKIDNISFWYDDAALAIAVPDYVEDLTALDELDEYADLVGGRVLGVEASAGVMLAAEEDVWPYYNLEIPIEPSSTDAMLTSLERAVERREPVAVTLWTPHWAYEEFGLRSLTDPHNIFDTIETIHVFTRQGLESDRMRLASTLRSFSMNEESLLDLERRALRGGGSLEEGVSSWRRDNPIGDFLSTDN</sequence>
<accession>A0ABV8U123</accession>
<keyword evidence="4" id="KW-0472">Membrane</keyword>
<dbReference type="PANTHER" id="PTHR47737">
    <property type="entry name" value="GLYCINE BETAINE/PROLINE BETAINE TRANSPORT SYSTEM PERMEASE PROTEIN PROW"/>
    <property type="match status" value="1"/>
</dbReference>
<proteinExistence type="predicted"/>
<dbReference type="InterPro" id="IPR007210">
    <property type="entry name" value="ABC_Gly_betaine_transp_sub-bd"/>
</dbReference>
<dbReference type="Pfam" id="PF04069">
    <property type="entry name" value="OpuAC"/>
    <property type="match status" value="1"/>
</dbReference>
<evidence type="ECO:0000259" key="5">
    <source>
        <dbReference type="Pfam" id="PF04069"/>
    </source>
</evidence>
<dbReference type="PANTHER" id="PTHR47737:SF1">
    <property type="entry name" value="GLYCINE BETAINE_PROLINE BETAINE TRANSPORT SYSTEM PERMEASE PROTEIN PROW"/>
    <property type="match status" value="1"/>
</dbReference>
<evidence type="ECO:0000256" key="1">
    <source>
        <dbReference type="ARBA" id="ARBA00004236"/>
    </source>
</evidence>
<keyword evidence="7" id="KW-1185">Reference proteome</keyword>
<dbReference type="RefSeq" id="WP_380622290.1">
    <property type="nucleotide sequence ID" value="NZ_JBHSDK010000019.1"/>
</dbReference>
<comment type="subcellular location">
    <subcellularLocation>
        <location evidence="1">Cell membrane</location>
    </subcellularLocation>
</comment>
<reference evidence="7" key="1">
    <citation type="journal article" date="2019" name="Int. J. Syst. Evol. Microbiol.">
        <title>The Global Catalogue of Microorganisms (GCM) 10K type strain sequencing project: providing services to taxonomists for standard genome sequencing and annotation.</title>
        <authorList>
            <consortium name="The Broad Institute Genomics Platform"/>
            <consortium name="The Broad Institute Genome Sequencing Center for Infectious Disease"/>
            <person name="Wu L."/>
            <person name="Ma J."/>
        </authorList>
    </citation>
    <scope>NUCLEOTIDE SEQUENCE [LARGE SCALE GENOMIC DNA]</scope>
    <source>
        <strain evidence="7">IBRC-M 10908</strain>
    </source>
</reference>
<feature type="domain" description="ABC-type glycine betaine transport system substrate-binding" evidence="5">
    <location>
        <begin position="41"/>
        <end position="285"/>
    </location>
</feature>
<dbReference type="Gene3D" id="3.40.190.100">
    <property type="entry name" value="Glycine betaine-binding periplasmic protein, domain 2"/>
    <property type="match status" value="1"/>
</dbReference>
<dbReference type="EMBL" id="JBHSDK010000019">
    <property type="protein sequence ID" value="MFC4336398.1"/>
    <property type="molecule type" value="Genomic_DNA"/>
</dbReference>
<dbReference type="CDD" id="cd13639">
    <property type="entry name" value="PBP2_OpuAC_like"/>
    <property type="match status" value="1"/>
</dbReference>
<comment type="caution">
    <text evidence="6">The sequence shown here is derived from an EMBL/GenBank/DDBJ whole genome shotgun (WGS) entry which is preliminary data.</text>
</comment>
<name>A0ABV8U123_9ACTN</name>
<evidence type="ECO:0000256" key="4">
    <source>
        <dbReference type="ARBA" id="ARBA00023136"/>
    </source>
</evidence>
<evidence type="ECO:0000256" key="3">
    <source>
        <dbReference type="ARBA" id="ARBA00022475"/>
    </source>
</evidence>